<dbReference type="SUPFAM" id="SSF54593">
    <property type="entry name" value="Glyoxalase/Bleomycin resistance protein/Dihydroxybiphenyl dioxygenase"/>
    <property type="match status" value="1"/>
</dbReference>
<organism evidence="2 3">
    <name type="scientific">Vibrio pectenicida</name>
    <dbReference type="NCBI Taxonomy" id="62763"/>
    <lineage>
        <taxon>Bacteria</taxon>
        <taxon>Pseudomonadati</taxon>
        <taxon>Pseudomonadota</taxon>
        <taxon>Gammaproteobacteria</taxon>
        <taxon>Vibrionales</taxon>
        <taxon>Vibrionaceae</taxon>
        <taxon>Vibrio</taxon>
    </lineage>
</organism>
<gene>
    <name evidence="2" type="ORF">F0225_16040</name>
</gene>
<dbReference type="EMBL" id="VTXC01000052">
    <property type="protein sequence ID" value="NOH72840.1"/>
    <property type="molecule type" value="Genomic_DNA"/>
</dbReference>
<proteinExistence type="predicted"/>
<dbReference type="InterPro" id="IPR029068">
    <property type="entry name" value="Glyas_Bleomycin-R_OHBP_Dase"/>
</dbReference>
<evidence type="ECO:0000259" key="1">
    <source>
        <dbReference type="Pfam" id="PF00903"/>
    </source>
</evidence>
<dbReference type="GO" id="GO:0051213">
    <property type="term" value="F:dioxygenase activity"/>
    <property type="evidence" value="ECO:0007669"/>
    <property type="project" value="UniProtKB-KW"/>
</dbReference>
<reference evidence="2 3" key="1">
    <citation type="submission" date="2019-09" db="EMBL/GenBank/DDBJ databases">
        <title>Draft genome sequencing and comparative genomics of hatchery-associated Vibrios.</title>
        <authorList>
            <person name="Kehlet-Delgado H."/>
            <person name="Mueller R.S."/>
        </authorList>
    </citation>
    <scope>NUCLEOTIDE SEQUENCE [LARGE SCALE GENOMIC DNA]</scope>
    <source>
        <strain evidence="2 3">99-46-Y</strain>
    </source>
</reference>
<accession>A0A7Y4A172</accession>
<evidence type="ECO:0000313" key="3">
    <source>
        <dbReference type="Proteomes" id="UP000565719"/>
    </source>
</evidence>
<dbReference type="Proteomes" id="UP000565719">
    <property type="component" value="Unassembled WGS sequence"/>
</dbReference>
<dbReference type="RefSeq" id="WP_171361915.1">
    <property type="nucleotide sequence ID" value="NZ_VTXC01000052.1"/>
</dbReference>
<sequence>MKPVALLVHVSDVSQGLEWYQKAFPLASSRYLPEFDFTVLDIEGFSLELVQADDKVPSGKSGIVLYWSVENIRESMDFLHSIGATLYRGPMEIERGLSICQMEDPFGNLIGLRGFNV</sequence>
<name>A0A7Y4A172_9VIBR</name>
<dbReference type="AlphaFoldDB" id="A0A7Y4A172"/>
<feature type="domain" description="Glyoxalase/fosfomycin resistance/dioxygenase" evidence="1">
    <location>
        <begin position="7"/>
        <end position="110"/>
    </location>
</feature>
<comment type="caution">
    <text evidence="2">The sequence shown here is derived from an EMBL/GenBank/DDBJ whole genome shotgun (WGS) entry which is preliminary data.</text>
</comment>
<evidence type="ECO:0000313" key="2">
    <source>
        <dbReference type="EMBL" id="NOH72840.1"/>
    </source>
</evidence>
<dbReference type="Pfam" id="PF00903">
    <property type="entry name" value="Glyoxalase"/>
    <property type="match status" value="1"/>
</dbReference>
<protein>
    <submittedName>
        <fullName evidence="2">Glyoxalase/bleomycin resistance/dioxygenase family protein</fullName>
    </submittedName>
</protein>
<dbReference type="InterPro" id="IPR004360">
    <property type="entry name" value="Glyas_Fos-R_dOase_dom"/>
</dbReference>
<keyword evidence="2" id="KW-0223">Dioxygenase</keyword>
<keyword evidence="2" id="KW-0560">Oxidoreductase</keyword>
<dbReference type="Gene3D" id="3.10.180.10">
    <property type="entry name" value="2,3-Dihydroxybiphenyl 1,2-Dioxygenase, domain 1"/>
    <property type="match status" value="1"/>
</dbReference>